<comment type="subcellular location">
    <subcellularLocation>
        <location evidence="1 11">Cell outer membrane</location>
        <topology evidence="1 11">Multi-pass membrane protein</topology>
    </subcellularLocation>
</comment>
<evidence type="ECO:0000256" key="11">
    <source>
        <dbReference type="PROSITE-ProRule" id="PRU01360"/>
    </source>
</evidence>
<evidence type="ECO:0000256" key="14">
    <source>
        <dbReference type="SAM" id="SignalP"/>
    </source>
</evidence>
<evidence type="ECO:0000256" key="9">
    <source>
        <dbReference type="ARBA" id="ARBA00023170"/>
    </source>
</evidence>
<dbReference type="InterPro" id="IPR036942">
    <property type="entry name" value="Beta-barrel_TonB_sf"/>
</dbReference>
<feature type="domain" description="TonB-dependent receptor plug" evidence="16">
    <location>
        <begin position="42"/>
        <end position="152"/>
    </location>
</feature>
<keyword evidence="7 12" id="KW-0798">TonB box</keyword>
<dbReference type="OrthoDB" id="9764669at2"/>
<dbReference type="RefSeq" id="WP_021713614.1">
    <property type="nucleotide sequence ID" value="NZ_BATM01000021.1"/>
</dbReference>
<dbReference type="InterPro" id="IPR037066">
    <property type="entry name" value="Plug_dom_sf"/>
</dbReference>
<evidence type="ECO:0000256" key="12">
    <source>
        <dbReference type="RuleBase" id="RU003357"/>
    </source>
</evidence>
<comment type="caution">
    <text evidence="17">The sequence shown here is derived from an EMBL/GenBank/DDBJ whole genome shotgun (WGS) entry which is preliminary data.</text>
</comment>
<keyword evidence="6 14" id="KW-0732">Signal</keyword>
<keyword evidence="8 11" id="KW-0472">Membrane</keyword>
<gene>
    <name evidence="17" type="ORF">VEZ01S_21_00290</name>
</gene>
<dbReference type="InterPro" id="IPR012910">
    <property type="entry name" value="Plug_dom"/>
</dbReference>
<evidence type="ECO:0000256" key="13">
    <source>
        <dbReference type="SAM" id="MobiDB-lite"/>
    </source>
</evidence>
<organism evidence="17 18">
    <name type="scientific">Vibrio ezurae NBRC 102218</name>
    <dbReference type="NCBI Taxonomy" id="1219080"/>
    <lineage>
        <taxon>Bacteria</taxon>
        <taxon>Pseudomonadati</taxon>
        <taxon>Pseudomonadota</taxon>
        <taxon>Gammaproteobacteria</taxon>
        <taxon>Vibrionales</taxon>
        <taxon>Vibrionaceae</taxon>
        <taxon>Vibrio</taxon>
    </lineage>
</organism>
<dbReference type="InterPro" id="IPR000531">
    <property type="entry name" value="Beta-barrel_TonB"/>
</dbReference>
<evidence type="ECO:0000256" key="10">
    <source>
        <dbReference type="ARBA" id="ARBA00023237"/>
    </source>
</evidence>
<dbReference type="GO" id="GO:0009279">
    <property type="term" value="C:cell outer membrane"/>
    <property type="evidence" value="ECO:0007669"/>
    <property type="project" value="UniProtKB-SubCell"/>
</dbReference>
<evidence type="ECO:0000256" key="1">
    <source>
        <dbReference type="ARBA" id="ARBA00004571"/>
    </source>
</evidence>
<comment type="similarity">
    <text evidence="2">Belongs to the TonB-dependent receptor family. Hemoglobin/haptoglobin binding protein subfamily.</text>
</comment>
<evidence type="ECO:0000256" key="8">
    <source>
        <dbReference type="ARBA" id="ARBA00023136"/>
    </source>
</evidence>
<dbReference type="InterPro" id="IPR011276">
    <property type="entry name" value="TonB_haem/Hb_rcpt"/>
</dbReference>
<accession>U3AJ23</accession>
<dbReference type="eggNOG" id="COG4771">
    <property type="taxonomic scope" value="Bacteria"/>
</dbReference>
<keyword evidence="18" id="KW-1185">Reference proteome</keyword>
<dbReference type="SUPFAM" id="SSF56935">
    <property type="entry name" value="Porins"/>
    <property type="match status" value="1"/>
</dbReference>
<evidence type="ECO:0000256" key="6">
    <source>
        <dbReference type="ARBA" id="ARBA00022729"/>
    </source>
</evidence>
<feature type="signal peptide" evidence="14">
    <location>
        <begin position="1"/>
        <end position="22"/>
    </location>
</feature>
<evidence type="ECO:0000256" key="4">
    <source>
        <dbReference type="ARBA" id="ARBA00022452"/>
    </source>
</evidence>
<dbReference type="GO" id="GO:0015344">
    <property type="term" value="F:siderophore uptake transmembrane transporter activity"/>
    <property type="evidence" value="ECO:0007669"/>
    <property type="project" value="TreeGrafter"/>
</dbReference>
<dbReference type="STRING" id="1219080.VEZ01S_21_00290"/>
<reference evidence="17 18" key="1">
    <citation type="submission" date="2013-09" db="EMBL/GenBank/DDBJ databases">
        <title>Whole genome shotgun sequence of Vibrio ezurae NBRC 102218.</title>
        <authorList>
            <person name="Yoshida I."/>
            <person name="Hosoyama A."/>
            <person name="Numata M."/>
            <person name="Hashimoto M."/>
            <person name="Hosoyama Y."/>
            <person name="Tsuchikane K."/>
            <person name="Noguchi M."/>
            <person name="Hirakata S."/>
            <person name="Ichikawa N."/>
            <person name="Ohji S."/>
            <person name="Yamazoe A."/>
            <person name="Fujita N."/>
        </authorList>
    </citation>
    <scope>NUCLEOTIDE SEQUENCE [LARGE SCALE GENOMIC DNA]</scope>
    <source>
        <strain evidence="17 18">NBRC 102218</strain>
    </source>
</reference>
<dbReference type="Pfam" id="PF00593">
    <property type="entry name" value="TonB_dep_Rec_b-barrel"/>
    <property type="match status" value="1"/>
</dbReference>
<sequence length="720" mass="80142">MYKKTSIAIAISAMFSSSVVLAEETFTFDEVVVSATKTEQNKSDVSSSVATVNRDELDAQMNNNLKDTLKYTPGVQAQGSGRFGVSDFNIRGMDNSRVKVMVDSVQQPFSYNPGSTQQRKYPNTIETDTLAGIEVSKGSSSSLYGSDAIGGVVLMRTKNPDDVLITDGDENRFGIKSAYSSVNSEFKNTATWAMRQGKWETLTMFTYANGNEHQTHGDGADINGVDRGAADPADTELYNGLVKAFYQVNDAHRVGLTFEYFDRTYDETVLSQEGWEILPGFQYSDVSAKDNTTRMRVGVEHDWALNSAIADDLHWTVSYQMSESHSDNYDTTNFTSNGFPIYQDRIRNRQRIANDDSIQFDMQFNKLIVADTHYHELTYGASFLHNDFTLENTDHFIQSGTGAPPSSSPGSTGLPNATVQQWGVFLQDQAFLMDEKLVVTAGVRYDSFKTDPEANDGYVDTHESNSDDSFTGRVGAVYHVADAFSPYVQVSQGFKAPTVYDLYYFYNQGAIFYGNPDLKAEKSLSYELGFRGKGSIYQYEVSAFYNEYDDFITTEKVGTDAASGRDIYTSVNIDEARIYGAEAAGSILGPMGTYTKLSVAYAYGEDTKTGRQLDTVAPLTGVIGLGYDSENRTFGGMVNFTMVASKDEWTEVDNIEAPSYNLLDVTAYYRPMNDLTLRAGLFNVMDEKYWLYEDLRGDTEKTDFETQAGRNWGVSLEYLF</sequence>
<evidence type="ECO:0000313" key="18">
    <source>
        <dbReference type="Proteomes" id="UP000016562"/>
    </source>
</evidence>
<evidence type="ECO:0000256" key="3">
    <source>
        <dbReference type="ARBA" id="ARBA00022448"/>
    </source>
</evidence>
<dbReference type="NCBIfam" id="TIGR01786">
    <property type="entry name" value="TonB-hemlactrns"/>
    <property type="match status" value="1"/>
</dbReference>
<dbReference type="PANTHER" id="PTHR30069">
    <property type="entry name" value="TONB-DEPENDENT OUTER MEMBRANE RECEPTOR"/>
    <property type="match status" value="1"/>
</dbReference>
<dbReference type="Pfam" id="PF07715">
    <property type="entry name" value="Plug"/>
    <property type="match status" value="1"/>
</dbReference>
<dbReference type="PROSITE" id="PS52016">
    <property type="entry name" value="TONB_DEPENDENT_REC_3"/>
    <property type="match status" value="1"/>
</dbReference>
<dbReference type="GO" id="GO:0044718">
    <property type="term" value="P:siderophore transmembrane transport"/>
    <property type="evidence" value="ECO:0007669"/>
    <property type="project" value="TreeGrafter"/>
</dbReference>
<evidence type="ECO:0000259" key="16">
    <source>
        <dbReference type="Pfam" id="PF07715"/>
    </source>
</evidence>
<evidence type="ECO:0000259" key="15">
    <source>
        <dbReference type="Pfam" id="PF00593"/>
    </source>
</evidence>
<dbReference type="Gene3D" id="2.170.130.10">
    <property type="entry name" value="TonB-dependent receptor, plug domain"/>
    <property type="match status" value="1"/>
</dbReference>
<evidence type="ECO:0000256" key="2">
    <source>
        <dbReference type="ARBA" id="ARBA00008143"/>
    </source>
</evidence>
<dbReference type="Gene3D" id="2.40.170.20">
    <property type="entry name" value="TonB-dependent receptor, beta-barrel domain"/>
    <property type="match status" value="1"/>
</dbReference>
<dbReference type="InterPro" id="IPR039426">
    <property type="entry name" value="TonB-dep_rcpt-like"/>
</dbReference>
<keyword evidence="10 11" id="KW-0998">Cell outer membrane</keyword>
<dbReference type="PANTHER" id="PTHR30069:SF29">
    <property type="entry name" value="HEMOGLOBIN AND HEMOGLOBIN-HAPTOGLOBIN-BINDING PROTEIN 1-RELATED"/>
    <property type="match status" value="1"/>
</dbReference>
<dbReference type="AlphaFoldDB" id="U3AJ23"/>
<evidence type="ECO:0000256" key="5">
    <source>
        <dbReference type="ARBA" id="ARBA00022692"/>
    </source>
</evidence>
<feature type="region of interest" description="Disordered" evidence="13">
    <location>
        <begin position="395"/>
        <end position="414"/>
    </location>
</feature>
<proteinExistence type="inferred from homology"/>
<keyword evidence="9 17" id="KW-0675">Receptor</keyword>
<evidence type="ECO:0000313" key="17">
    <source>
        <dbReference type="EMBL" id="GAD79906.1"/>
    </source>
</evidence>
<dbReference type="Proteomes" id="UP000016562">
    <property type="component" value="Unassembled WGS sequence"/>
</dbReference>
<keyword evidence="5 11" id="KW-0812">Transmembrane</keyword>
<dbReference type="EMBL" id="BATM01000021">
    <property type="protein sequence ID" value="GAD79906.1"/>
    <property type="molecule type" value="Genomic_DNA"/>
</dbReference>
<name>U3AJ23_9VIBR</name>
<feature type="chain" id="PRO_5004637871" evidence="14">
    <location>
        <begin position="23"/>
        <end position="720"/>
    </location>
</feature>
<feature type="compositionally biased region" description="Low complexity" evidence="13">
    <location>
        <begin position="399"/>
        <end position="414"/>
    </location>
</feature>
<dbReference type="NCBIfam" id="TIGR01785">
    <property type="entry name" value="TonB-hemin"/>
    <property type="match status" value="1"/>
</dbReference>
<keyword evidence="4 11" id="KW-1134">Transmembrane beta strand</keyword>
<dbReference type="CDD" id="cd01347">
    <property type="entry name" value="ligand_gated_channel"/>
    <property type="match status" value="1"/>
</dbReference>
<keyword evidence="3 11" id="KW-0813">Transport</keyword>
<evidence type="ECO:0000256" key="7">
    <source>
        <dbReference type="ARBA" id="ARBA00023077"/>
    </source>
</evidence>
<protein>
    <submittedName>
        <fullName evidence="17">Putative TonB-dependent receptor</fullName>
    </submittedName>
</protein>
<dbReference type="InterPro" id="IPR010949">
    <property type="entry name" value="TonB_Hb/transfer/lactofer_rcpt"/>
</dbReference>
<dbReference type="GO" id="GO:0015232">
    <property type="term" value="F:heme transmembrane transporter activity"/>
    <property type="evidence" value="ECO:0007669"/>
    <property type="project" value="InterPro"/>
</dbReference>
<feature type="domain" description="TonB-dependent receptor-like beta-barrel" evidence="15">
    <location>
        <begin position="250"/>
        <end position="684"/>
    </location>
</feature>